<evidence type="ECO:0000313" key="4">
    <source>
        <dbReference type="Proteomes" id="UP001158066"/>
    </source>
</evidence>
<dbReference type="InterPro" id="IPR003156">
    <property type="entry name" value="DHHA1_dom"/>
</dbReference>
<protein>
    <submittedName>
        <fullName evidence="3">Phosphoesterase RecJ domain-containing protein</fullName>
    </submittedName>
</protein>
<dbReference type="PANTHER" id="PTHR47618:SF1">
    <property type="entry name" value="BIFUNCTIONAL OLIGORIBONUCLEASE AND PAP PHOSPHATASE NRNA"/>
    <property type="match status" value="1"/>
</dbReference>
<keyword evidence="4" id="KW-1185">Reference proteome</keyword>
<evidence type="ECO:0000313" key="3">
    <source>
        <dbReference type="EMBL" id="SMP47663.1"/>
    </source>
</evidence>
<dbReference type="AlphaFoldDB" id="A0AA45WUK2"/>
<accession>A0AA45WUK2</accession>
<organism evidence="3 4">
    <name type="scientific">Anoxynatronum buryatiense</name>
    <dbReference type="NCBI Taxonomy" id="489973"/>
    <lineage>
        <taxon>Bacteria</taxon>
        <taxon>Bacillati</taxon>
        <taxon>Bacillota</taxon>
        <taxon>Clostridia</taxon>
        <taxon>Eubacteriales</taxon>
        <taxon>Clostridiaceae</taxon>
        <taxon>Anoxynatronum</taxon>
    </lineage>
</organism>
<reference evidence="3" key="1">
    <citation type="submission" date="2017-05" db="EMBL/GenBank/DDBJ databases">
        <authorList>
            <person name="Varghese N."/>
            <person name="Submissions S."/>
        </authorList>
    </citation>
    <scope>NUCLEOTIDE SEQUENCE</scope>
    <source>
        <strain evidence="3">Su22</strain>
    </source>
</reference>
<gene>
    <name evidence="3" type="ORF">SAMN06296020_103164</name>
</gene>
<dbReference type="Pfam" id="PF02272">
    <property type="entry name" value="DHHA1"/>
    <property type="match status" value="1"/>
</dbReference>
<dbReference type="InterPro" id="IPR001667">
    <property type="entry name" value="DDH_dom"/>
</dbReference>
<dbReference type="InterPro" id="IPR038763">
    <property type="entry name" value="DHH_sf"/>
</dbReference>
<dbReference type="InterPro" id="IPR051319">
    <property type="entry name" value="Oligoribo/pAp-PDE_c-di-AMP_PDE"/>
</dbReference>
<feature type="domain" description="DDH" evidence="1">
    <location>
        <begin position="18"/>
        <end position="162"/>
    </location>
</feature>
<dbReference type="Gene3D" id="3.90.1640.10">
    <property type="entry name" value="inorganic pyrophosphatase (n-terminal core)"/>
    <property type="match status" value="1"/>
</dbReference>
<feature type="domain" description="DHHA1" evidence="2">
    <location>
        <begin position="238"/>
        <end position="316"/>
    </location>
</feature>
<dbReference type="PANTHER" id="PTHR47618">
    <property type="entry name" value="BIFUNCTIONAL OLIGORIBONUCLEASE AND PAP PHOSPHATASE NRNA"/>
    <property type="match status" value="1"/>
</dbReference>
<sequence>MRKIQNKNPLQLLKAHHKVALVTHVHPDGDAYGSLLGLLHLLKSKVQQVEAFAEEDQRSKFNFLPGFGEIRNVSGLVAGEFDYCIALDCGSAQRAYGIESFLKLGSQITIVNVDHHISNTKFAHVNVVDVESSSTAELVACLSNEMGWELGEDIATCLLTGIVMDTGHYLYENTTDKTHEIVANLLRVGADQGLIRYNLYQNRPVQNVRFMAHLVDHMELLSKGRAVLMSVPDESMRQFGVAYEDLDEMIAYARDIAGVELAVILKELNKTETKVSFRSKCWLDVNELASQLGGGGHQRAAGAVIEDSLQEARKILIPMMETLFAEVTHENGSV</sequence>
<evidence type="ECO:0000259" key="2">
    <source>
        <dbReference type="Pfam" id="PF02272"/>
    </source>
</evidence>
<comment type="caution">
    <text evidence="3">The sequence shown here is derived from an EMBL/GenBank/DDBJ whole genome shotgun (WGS) entry which is preliminary data.</text>
</comment>
<evidence type="ECO:0000259" key="1">
    <source>
        <dbReference type="Pfam" id="PF01368"/>
    </source>
</evidence>
<dbReference type="SUPFAM" id="SSF64182">
    <property type="entry name" value="DHH phosphoesterases"/>
    <property type="match status" value="1"/>
</dbReference>
<dbReference type="RefSeq" id="WP_283408438.1">
    <property type="nucleotide sequence ID" value="NZ_FXUF01000003.1"/>
</dbReference>
<proteinExistence type="predicted"/>
<dbReference type="GO" id="GO:0003676">
    <property type="term" value="F:nucleic acid binding"/>
    <property type="evidence" value="ECO:0007669"/>
    <property type="project" value="InterPro"/>
</dbReference>
<dbReference type="EMBL" id="FXUF01000003">
    <property type="protein sequence ID" value="SMP47663.1"/>
    <property type="molecule type" value="Genomic_DNA"/>
</dbReference>
<name>A0AA45WUK2_9CLOT</name>
<dbReference type="Pfam" id="PF01368">
    <property type="entry name" value="DHH"/>
    <property type="match status" value="1"/>
</dbReference>
<dbReference type="Gene3D" id="3.10.310.30">
    <property type="match status" value="1"/>
</dbReference>
<dbReference type="Proteomes" id="UP001158066">
    <property type="component" value="Unassembled WGS sequence"/>
</dbReference>